<dbReference type="PANTHER" id="PTHR43086">
    <property type="entry name" value="VERY-LONG-CHAIN 3-OXOOACYL-COA REDUCTASE"/>
    <property type="match status" value="1"/>
</dbReference>
<dbReference type="CDD" id="cd05233">
    <property type="entry name" value="SDR_c"/>
    <property type="match status" value="1"/>
</dbReference>
<dbReference type="Gene3D" id="3.40.50.720">
    <property type="entry name" value="NAD(P)-binding Rossmann-like Domain"/>
    <property type="match status" value="1"/>
</dbReference>
<evidence type="ECO:0000259" key="4">
    <source>
        <dbReference type="SMART" id="SM00822"/>
    </source>
</evidence>
<evidence type="ECO:0000313" key="6">
    <source>
        <dbReference type="Proteomes" id="UP000477680"/>
    </source>
</evidence>
<dbReference type="PRINTS" id="PR00081">
    <property type="entry name" value="GDHRDH"/>
</dbReference>
<sequence length="234" mass="24679">MNASQTVALVTGACSALGQEYCRQLAGSCDRLIAVARRTEELEGLAGELTARVTLIPLGVDLATVEGVTRVVETLRQQGPVDYLVNNAGFSTVGDFGRSAPEAQLQAVRLHIDAALELTRAALPFMRARGAGHIINVASIAAWLEQKDHAVYAASSAFMMQFSQSLQAEVAADHIGVQCLCPGLAQADVHQAPAVVAASLAALAGGAVMVVPEAFNRQLLREHLQRQLQSVGEQ</sequence>
<evidence type="ECO:0000256" key="3">
    <source>
        <dbReference type="RuleBase" id="RU000363"/>
    </source>
</evidence>
<feature type="domain" description="Ketoreductase" evidence="4">
    <location>
        <begin position="6"/>
        <end position="178"/>
    </location>
</feature>
<dbReference type="InterPro" id="IPR057326">
    <property type="entry name" value="KR_dom"/>
</dbReference>
<dbReference type="Proteomes" id="UP000477680">
    <property type="component" value="Chromosome"/>
</dbReference>
<dbReference type="PANTHER" id="PTHR43086:SF3">
    <property type="entry name" value="NADP-DEPENDENT 3-HYDROXY ACID DEHYDROGENASE YDFG"/>
    <property type="match status" value="1"/>
</dbReference>
<dbReference type="AlphaFoldDB" id="A0A6C0U5I4"/>
<dbReference type="SUPFAM" id="SSF51735">
    <property type="entry name" value="NAD(P)-binding Rossmann-fold domains"/>
    <property type="match status" value="1"/>
</dbReference>
<dbReference type="SMART" id="SM00822">
    <property type="entry name" value="PKS_KR"/>
    <property type="match status" value="1"/>
</dbReference>
<proteinExistence type="inferred from homology"/>
<dbReference type="EMBL" id="CP048711">
    <property type="protein sequence ID" value="QIB66679.1"/>
    <property type="molecule type" value="Genomic_DNA"/>
</dbReference>
<dbReference type="KEGG" id="kim:G3T16_16035"/>
<dbReference type="InterPro" id="IPR036291">
    <property type="entry name" value="NAD(P)-bd_dom_sf"/>
</dbReference>
<evidence type="ECO:0000256" key="2">
    <source>
        <dbReference type="ARBA" id="ARBA00023002"/>
    </source>
</evidence>
<comment type="similarity">
    <text evidence="1 3">Belongs to the short-chain dehydrogenases/reductases (SDR) family.</text>
</comment>
<evidence type="ECO:0000313" key="5">
    <source>
        <dbReference type="EMBL" id="QIB66679.1"/>
    </source>
</evidence>
<dbReference type="InterPro" id="IPR002347">
    <property type="entry name" value="SDR_fam"/>
</dbReference>
<organism evidence="5 6">
    <name type="scientific">Kineobactrum salinum</name>
    <dbReference type="NCBI Taxonomy" id="2708301"/>
    <lineage>
        <taxon>Bacteria</taxon>
        <taxon>Pseudomonadati</taxon>
        <taxon>Pseudomonadota</taxon>
        <taxon>Gammaproteobacteria</taxon>
        <taxon>Cellvibrionales</taxon>
        <taxon>Halieaceae</taxon>
        <taxon>Kineobactrum</taxon>
    </lineage>
</organism>
<dbReference type="RefSeq" id="WP_163496113.1">
    <property type="nucleotide sequence ID" value="NZ_CP048711.1"/>
</dbReference>
<evidence type="ECO:0000256" key="1">
    <source>
        <dbReference type="ARBA" id="ARBA00006484"/>
    </source>
</evidence>
<reference evidence="5 6" key="1">
    <citation type="submission" date="2020-02" db="EMBL/GenBank/DDBJ databases">
        <title>Genome sequencing for Kineobactrum sp. M2.</title>
        <authorList>
            <person name="Park S.-J."/>
        </authorList>
    </citation>
    <scope>NUCLEOTIDE SEQUENCE [LARGE SCALE GENOMIC DNA]</scope>
    <source>
        <strain evidence="5 6">M2</strain>
    </source>
</reference>
<dbReference type="Pfam" id="PF00106">
    <property type="entry name" value="adh_short"/>
    <property type="match status" value="1"/>
</dbReference>
<keyword evidence="2" id="KW-0560">Oxidoreductase</keyword>
<gene>
    <name evidence="5" type="ORF">G3T16_16035</name>
</gene>
<name>A0A6C0U5I4_9GAMM</name>
<keyword evidence="6" id="KW-1185">Reference proteome</keyword>
<dbReference type="GO" id="GO:0016491">
    <property type="term" value="F:oxidoreductase activity"/>
    <property type="evidence" value="ECO:0007669"/>
    <property type="project" value="UniProtKB-KW"/>
</dbReference>
<protein>
    <submittedName>
        <fullName evidence="5">SDR family NAD(P)-dependent oxidoreductase</fullName>
    </submittedName>
</protein>
<dbReference type="PRINTS" id="PR00080">
    <property type="entry name" value="SDRFAMILY"/>
</dbReference>
<accession>A0A6C0U5I4</accession>